<comment type="caution">
    <text evidence="6">The sequence shown here is derived from an EMBL/GenBank/DDBJ whole genome shotgun (WGS) entry which is preliminary data.</text>
</comment>
<evidence type="ECO:0000256" key="5">
    <source>
        <dbReference type="SAM" id="Phobius"/>
    </source>
</evidence>
<evidence type="ECO:0000313" key="6">
    <source>
        <dbReference type="EMBL" id="KAJ2688275.1"/>
    </source>
</evidence>
<feature type="transmembrane region" description="Helical" evidence="5">
    <location>
        <begin position="224"/>
        <end position="246"/>
    </location>
</feature>
<feature type="transmembrane region" description="Helical" evidence="5">
    <location>
        <begin position="291"/>
        <end position="310"/>
    </location>
</feature>
<keyword evidence="4 5" id="KW-0472">Membrane</keyword>
<dbReference type="PANTHER" id="PTHR12242">
    <property type="entry name" value="OS02G0130600 PROTEIN-RELATED"/>
    <property type="match status" value="1"/>
</dbReference>
<name>A0A9W8GJF3_9FUNG</name>
<feature type="transmembrane region" description="Helical" evidence="5">
    <location>
        <begin position="43"/>
        <end position="63"/>
    </location>
</feature>
<sequence length="371" mass="41856">MRTRGLLSRGKQRIGGYINRFLFENQCLRDEYFATSYIVPQRLLLGVRIIAFVYCASVLISNMVSNIMNGAGWSWAAYFTTLTYFGITLYYWFAAYNTGRCLVKHRHVRKEGVAGRAISHPMPLPPDQLAMLASASSRVFGTPAGRVCENRRTELDHVRLLRLGAHGASDDQVNSTSGESETVQEMSEFDDFSVVSESEIDVNEKRSAGPALTTAHQLSLAAQWILYELFACYAPLVSIIYWAVLYPSQGGIGSVFDMWMGISMHGLNTVFMSLEVLVFARCPFRWTHVGVALGAMFMYLALTYLMVTWYGFYVYPFFEAKYFGVGGVVVFCVLMLDVAALSWVVLMMVHRWRDRAYPRKWPPVQCLPAAA</sequence>
<evidence type="ECO:0000256" key="2">
    <source>
        <dbReference type="ARBA" id="ARBA00022692"/>
    </source>
</evidence>
<keyword evidence="3 5" id="KW-1133">Transmembrane helix</keyword>
<evidence type="ECO:0000256" key="1">
    <source>
        <dbReference type="ARBA" id="ARBA00004127"/>
    </source>
</evidence>
<keyword evidence="7" id="KW-1185">Reference proteome</keyword>
<comment type="subcellular location">
    <subcellularLocation>
        <location evidence="1">Endomembrane system</location>
        <topology evidence="1">Multi-pass membrane protein</topology>
    </subcellularLocation>
</comment>
<dbReference type="InterPro" id="IPR006838">
    <property type="entry name" value="ADTRP_AIG1"/>
</dbReference>
<dbReference type="GO" id="GO:0012505">
    <property type="term" value="C:endomembrane system"/>
    <property type="evidence" value="ECO:0007669"/>
    <property type="project" value="UniProtKB-SubCell"/>
</dbReference>
<accession>A0A9W8GJF3</accession>
<evidence type="ECO:0008006" key="8">
    <source>
        <dbReference type="Google" id="ProtNLM"/>
    </source>
</evidence>
<dbReference type="AlphaFoldDB" id="A0A9W8GJF3"/>
<dbReference type="Proteomes" id="UP001151516">
    <property type="component" value="Unassembled WGS sequence"/>
</dbReference>
<feature type="transmembrane region" description="Helical" evidence="5">
    <location>
        <begin position="258"/>
        <end position="279"/>
    </location>
</feature>
<dbReference type="EMBL" id="JANBTX010000050">
    <property type="protein sequence ID" value="KAJ2688275.1"/>
    <property type="molecule type" value="Genomic_DNA"/>
</dbReference>
<dbReference type="PANTHER" id="PTHR12242:SF1">
    <property type="entry name" value="MYND-TYPE DOMAIN-CONTAINING PROTEIN"/>
    <property type="match status" value="1"/>
</dbReference>
<dbReference type="GO" id="GO:0016020">
    <property type="term" value="C:membrane"/>
    <property type="evidence" value="ECO:0007669"/>
    <property type="project" value="InterPro"/>
</dbReference>
<gene>
    <name evidence="6" type="ORF">IWW39_002319</name>
</gene>
<reference evidence="6" key="1">
    <citation type="submission" date="2022-07" db="EMBL/GenBank/DDBJ databases">
        <title>Phylogenomic reconstructions and comparative analyses of Kickxellomycotina fungi.</title>
        <authorList>
            <person name="Reynolds N.K."/>
            <person name="Stajich J.E."/>
            <person name="Barry K."/>
            <person name="Grigoriev I.V."/>
            <person name="Crous P."/>
            <person name="Smith M.E."/>
        </authorList>
    </citation>
    <scope>NUCLEOTIDE SEQUENCE</scope>
    <source>
        <strain evidence="6">CBS 109367</strain>
    </source>
</reference>
<keyword evidence="2 5" id="KW-0812">Transmembrane</keyword>
<evidence type="ECO:0000256" key="4">
    <source>
        <dbReference type="ARBA" id="ARBA00023136"/>
    </source>
</evidence>
<organism evidence="6 7">
    <name type="scientific">Coemansia spiralis</name>
    <dbReference type="NCBI Taxonomy" id="417178"/>
    <lineage>
        <taxon>Eukaryota</taxon>
        <taxon>Fungi</taxon>
        <taxon>Fungi incertae sedis</taxon>
        <taxon>Zoopagomycota</taxon>
        <taxon>Kickxellomycotina</taxon>
        <taxon>Kickxellomycetes</taxon>
        <taxon>Kickxellales</taxon>
        <taxon>Kickxellaceae</taxon>
        <taxon>Coemansia</taxon>
    </lineage>
</organism>
<proteinExistence type="predicted"/>
<feature type="transmembrane region" description="Helical" evidence="5">
    <location>
        <begin position="322"/>
        <end position="349"/>
    </location>
</feature>
<dbReference type="SUPFAM" id="SSF103473">
    <property type="entry name" value="MFS general substrate transporter"/>
    <property type="match status" value="1"/>
</dbReference>
<evidence type="ECO:0000256" key="3">
    <source>
        <dbReference type="ARBA" id="ARBA00022989"/>
    </source>
</evidence>
<feature type="transmembrane region" description="Helical" evidence="5">
    <location>
        <begin position="75"/>
        <end position="96"/>
    </location>
</feature>
<evidence type="ECO:0000313" key="7">
    <source>
        <dbReference type="Proteomes" id="UP001151516"/>
    </source>
</evidence>
<dbReference type="InterPro" id="IPR036259">
    <property type="entry name" value="MFS_trans_sf"/>
</dbReference>
<dbReference type="Pfam" id="PF04750">
    <property type="entry name" value="Far-17a_AIG1"/>
    <property type="match status" value="1"/>
</dbReference>
<protein>
    <recommendedName>
        <fullName evidence="8">Transmembrane protein</fullName>
    </recommendedName>
</protein>
<dbReference type="OrthoDB" id="419711at2759"/>